<protein>
    <recommendedName>
        <fullName evidence="2">site-specific DNA-methyltransferase (cytosine-N(4)-specific)</fullName>
        <ecNumber evidence="2">2.1.1.113</ecNumber>
    </recommendedName>
</protein>
<dbReference type="Gene3D" id="3.40.50.150">
    <property type="entry name" value="Vaccinia Virus protein VP39"/>
    <property type="match status" value="2"/>
</dbReference>
<dbReference type="AlphaFoldDB" id="A0A2M8KXL3"/>
<evidence type="ECO:0000256" key="8">
    <source>
        <dbReference type="ARBA" id="ARBA00049120"/>
    </source>
</evidence>
<dbReference type="GO" id="GO:0008170">
    <property type="term" value="F:N-methyltransferase activity"/>
    <property type="evidence" value="ECO:0007669"/>
    <property type="project" value="InterPro"/>
</dbReference>
<dbReference type="SUPFAM" id="SSF53335">
    <property type="entry name" value="S-adenosyl-L-methionine-dependent methyltransferases"/>
    <property type="match status" value="2"/>
</dbReference>
<evidence type="ECO:0000256" key="1">
    <source>
        <dbReference type="ARBA" id="ARBA00010203"/>
    </source>
</evidence>
<dbReference type="GO" id="GO:0032259">
    <property type="term" value="P:methylation"/>
    <property type="evidence" value="ECO:0007669"/>
    <property type="project" value="UniProtKB-KW"/>
</dbReference>
<dbReference type="GO" id="GO:0015667">
    <property type="term" value="F:site-specific DNA-methyltransferase (cytosine-N4-specific) activity"/>
    <property type="evidence" value="ECO:0007669"/>
    <property type="project" value="UniProtKB-EC"/>
</dbReference>
<evidence type="ECO:0000256" key="2">
    <source>
        <dbReference type="ARBA" id="ARBA00012185"/>
    </source>
</evidence>
<dbReference type="Pfam" id="PF01555">
    <property type="entry name" value="N6_N4_Mtase"/>
    <property type="match status" value="1"/>
</dbReference>
<dbReference type="PROSITE" id="PS00093">
    <property type="entry name" value="N4_MTASE"/>
    <property type="match status" value="1"/>
</dbReference>
<keyword evidence="6" id="KW-0680">Restriction system</keyword>
<keyword evidence="10" id="KW-0255">Endonuclease</keyword>
<feature type="domain" description="DNA methylase N-4/N-6" evidence="9">
    <location>
        <begin position="47"/>
        <end position="161"/>
    </location>
</feature>
<dbReference type="InterPro" id="IPR029063">
    <property type="entry name" value="SAM-dependent_MTases_sf"/>
</dbReference>
<dbReference type="GO" id="GO:0004519">
    <property type="term" value="F:endonuclease activity"/>
    <property type="evidence" value="ECO:0007669"/>
    <property type="project" value="UniProtKB-KW"/>
</dbReference>
<evidence type="ECO:0000313" key="11">
    <source>
        <dbReference type="Proteomes" id="UP000229098"/>
    </source>
</evidence>
<comment type="caution">
    <text evidence="10">The sequence shown here is derived from an EMBL/GenBank/DDBJ whole genome shotgun (WGS) entry which is preliminary data.</text>
</comment>
<keyword evidence="10" id="KW-0378">Hydrolase</keyword>
<comment type="catalytic activity">
    <reaction evidence="8">
        <text>a 2'-deoxycytidine in DNA + S-adenosyl-L-methionine = an N(4)-methyl-2'-deoxycytidine in DNA + S-adenosyl-L-homocysteine + H(+)</text>
        <dbReference type="Rhea" id="RHEA:16857"/>
        <dbReference type="Rhea" id="RHEA-COMP:11369"/>
        <dbReference type="Rhea" id="RHEA-COMP:13674"/>
        <dbReference type="ChEBI" id="CHEBI:15378"/>
        <dbReference type="ChEBI" id="CHEBI:57856"/>
        <dbReference type="ChEBI" id="CHEBI:59789"/>
        <dbReference type="ChEBI" id="CHEBI:85452"/>
        <dbReference type="ChEBI" id="CHEBI:137933"/>
        <dbReference type="EC" id="2.1.1.113"/>
    </reaction>
</comment>
<gene>
    <name evidence="10" type="ORF">COU90_01295</name>
</gene>
<evidence type="ECO:0000256" key="7">
    <source>
        <dbReference type="ARBA" id="ARBA00023125"/>
    </source>
</evidence>
<dbReference type="Proteomes" id="UP000229098">
    <property type="component" value="Unassembled WGS sequence"/>
</dbReference>
<comment type="similarity">
    <text evidence="1">Belongs to the N(4)/N(6)-methyltransferase family. N(4) subfamily.</text>
</comment>
<evidence type="ECO:0000256" key="5">
    <source>
        <dbReference type="ARBA" id="ARBA00022691"/>
    </source>
</evidence>
<accession>A0A2M8KXL3</accession>
<dbReference type="EMBL" id="PFEF01000004">
    <property type="protein sequence ID" value="PJE64675.1"/>
    <property type="molecule type" value="Genomic_DNA"/>
</dbReference>
<evidence type="ECO:0000259" key="9">
    <source>
        <dbReference type="Pfam" id="PF01555"/>
    </source>
</evidence>
<dbReference type="GO" id="GO:0009307">
    <property type="term" value="P:DNA restriction-modification system"/>
    <property type="evidence" value="ECO:0007669"/>
    <property type="project" value="UniProtKB-KW"/>
</dbReference>
<evidence type="ECO:0000256" key="6">
    <source>
        <dbReference type="ARBA" id="ARBA00022747"/>
    </source>
</evidence>
<keyword evidence="5" id="KW-0949">S-adenosyl-L-methionine</keyword>
<keyword evidence="3" id="KW-0489">Methyltransferase</keyword>
<dbReference type="InterPro" id="IPR017985">
    <property type="entry name" value="MeTrfase_CN4_CS"/>
</dbReference>
<evidence type="ECO:0000313" key="10">
    <source>
        <dbReference type="EMBL" id="PJE64675.1"/>
    </source>
</evidence>
<name>A0A2M8KXL3_9BACT</name>
<dbReference type="GO" id="GO:0003677">
    <property type="term" value="F:DNA binding"/>
    <property type="evidence" value="ECO:0007669"/>
    <property type="project" value="UniProtKB-KW"/>
</dbReference>
<keyword evidence="10" id="KW-0540">Nuclease</keyword>
<keyword evidence="7" id="KW-0238">DNA-binding</keyword>
<dbReference type="EC" id="2.1.1.113" evidence="2"/>
<sequence length="524" mass="61705">MSLVTIQDASKWATDYLEKEVSPTNISYLVQYGKVKKHGENGSTLVDLNDLKKYYASWRGQREVDWKKKLGDDLNWALSFDHLREKDTTKHVHRLHPYKGKFIPQLVQYFIDDHMDDFKTDVYFKKGDVVLDPFSGSGTTLVQANEMGIHSVGIDISHFNCMISDVKLHAYDFISLRQEIDRIKKAITSYEYDNSIVAFENELMQEMYKFNTEYFPSPGFRYQLQQGKINENKFAEEKEKEFLTVYNRLVKRYGVELKQTKADNFLDKWYCRNVRKEIDFAFNLIKEIKDVCNKKSLAVILSRTIRSCRATTHSDLATLKEPQLTTYYCWKHKKICKPLYSIKCWFDRYASDTLARLQEFDRLRGEAHFTVLPSDSRTVNIFSEAKKRNKALHKVLEKQKIRGIFTSPPYVGQIDYHEQHAYAYDLFGFDRKDNLEIGPLYKGQGLEARRSYVEGIADVLNNCKKYLQDDYDIFLVANDKYNLYPEIAEKSGMKIVNQFKRPVLNRTERDRNPYSEIIFHFKSQ</sequence>
<organism evidence="10 11">
    <name type="scientific">Candidatus Ryanbacteria bacterium CG10_big_fil_rev_8_21_14_0_10_43_42</name>
    <dbReference type="NCBI Taxonomy" id="1974864"/>
    <lineage>
        <taxon>Bacteria</taxon>
        <taxon>Candidatus Ryaniibacteriota</taxon>
    </lineage>
</organism>
<dbReference type="InterPro" id="IPR002941">
    <property type="entry name" value="DNA_methylase_N4/N6"/>
</dbReference>
<evidence type="ECO:0000256" key="4">
    <source>
        <dbReference type="ARBA" id="ARBA00022679"/>
    </source>
</evidence>
<proteinExistence type="inferred from homology"/>
<reference evidence="11" key="1">
    <citation type="submission" date="2017-09" db="EMBL/GenBank/DDBJ databases">
        <title>Depth-based differentiation of microbial function through sediment-hosted aquifers and enrichment of novel symbionts in the deep terrestrial subsurface.</title>
        <authorList>
            <person name="Probst A.J."/>
            <person name="Ladd B."/>
            <person name="Jarett J.K."/>
            <person name="Geller-Mcgrath D.E."/>
            <person name="Sieber C.M.K."/>
            <person name="Emerson J.B."/>
            <person name="Anantharaman K."/>
            <person name="Thomas B.C."/>
            <person name="Malmstrom R."/>
            <person name="Stieglmeier M."/>
            <person name="Klingl A."/>
            <person name="Woyke T."/>
            <person name="Ryan C.M."/>
            <person name="Banfield J.F."/>
        </authorList>
    </citation>
    <scope>NUCLEOTIDE SEQUENCE [LARGE SCALE GENOMIC DNA]</scope>
</reference>
<keyword evidence="4" id="KW-0808">Transferase</keyword>
<evidence type="ECO:0000256" key="3">
    <source>
        <dbReference type="ARBA" id="ARBA00022603"/>
    </source>
</evidence>